<evidence type="ECO:0000313" key="3">
    <source>
        <dbReference type="Proteomes" id="UP000564885"/>
    </source>
</evidence>
<comment type="caution">
    <text evidence="2">The sequence shown here is derived from an EMBL/GenBank/DDBJ whole genome shotgun (WGS) entry which is preliminary data.</text>
</comment>
<feature type="transmembrane region" description="Helical" evidence="1">
    <location>
        <begin position="16"/>
        <end position="34"/>
    </location>
</feature>
<dbReference type="EMBL" id="JABEPP010000007">
    <property type="protein sequence ID" value="NNM75080.1"/>
    <property type="molecule type" value="Genomic_DNA"/>
</dbReference>
<keyword evidence="1" id="KW-0812">Transmembrane</keyword>
<dbReference type="AlphaFoldDB" id="A0A849IFZ0"/>
<keyword evidence="1" id="KW-0472">Membrane</keyword>
<accession>A0A849IFZ0</accession>
<keyword evidence="1" id="KW-1133">Transmembrane helix</keyword>
<protein>
    <submittedName>
        <fullName evidence="2">Uncharacterized protein</fullName>
    </submittedName>
</protein>
<dbReference type="RefSeq" id="WP_171220580.1">
    <property type="nucleotide sequence ID" value="NZ_JABEPP010000007.1"/>
</dbReference>
<organism evidence="2 3">
    <name type="scientific">Enterovirga aerilata</name>
    <dbReference type="NCBI Taxonomy" id="2730920"/>
    <lineage>
        <taxon>Bacteria</taxon>
        <taxon>Pseudomonadati</taxon>
        <taxon>Pseudomonadota</taxon>
        <taxon>Alphaproteobacteria</taxon>
        <taxon>Hyphomicrobiales</taxon>
        <taxon>Methylobacteriaceae</taxon>
        <taxon>Enterovirga</taxon>
    </lineage>
</organism>
<gene>
    <name evidence="2" type="ORF">HJG44_22220</name>
</gene>
<evidence type="ECO:0000256" key="1">
    <source>
        <dbReference type="SAM" id="Phobius"/>
    </source>
</evidence>
<sequence>MGELIGVLKAFDNFPIVQAAVGAVILFAGIYLVVRAGKDGRSGPPPAPGTIADTNLAAFAGPAAVIEHLREIRHNTAETAETLQRIERQQLLDSPRRDPR</sequence>
<proteinExistence type="predicted"/>
<name>A0A849IFZ0_9HYPH</name>
<keyword evidence="3" id="KW-1185">Reference proteome</keyword>
<dbReference type="Proteomes" id="UP000564885">
    <property type="component" value="Unassembled WGS sequence"/>
</dbReference>
<reference evidence="2 3" key="1">
    <citation type="submission" date="2020-04" db="EMBL/GenBank/DDBJ databases">
        <title>Enterovirga sp. isolate from soil.</title>
        <authorList>
            <person name="Chea S."/>
            <person name="Kim D.-U."/>
        </authorList>
    </citation>
    <scope>NUCLEOTIDE SEQUENCE [LARGE SCALE GENOMIC DNA]</scope>
    <source>
        <strain evidence="2 3">DB1703</strain>
    </source>
</reference>
<evidence type="ECO:0000313" key="2">
    <source>
        <dbReference type="EMBL" id="NNM75080.1"/>
    </source>
</evidence>